<evidence type="ECO:0000256" key="13">
    <source>
        <dbReference type="SAM" id="Coils"/>
    </source>
</evidence>
<evidence type="ECO:0000256" key="7">
    <source>
        <dbReference type="ARBA" id="ARBA00022989"/>
    </source>
</evidence>
<dbReference type="PRINTS" id="PR00701">
    <property type="entry name" value="60KDINNERMP"/>
</dbReference>
<keyword evidence="6 12" id="KW-0653">Protein transport</keyword>
<evidence type="ECO:0000256" key="2">
    <source>
        <dbReference type="ARBA" id="ARBA00022448"/>
    </source>
</evidence>
<comment type="function">
    <text evidence="12">Required for the insertion and/or proper folding and/or complex formation of integral membrane proteins into the membrane. Involved in integration of membrane proteins that insert both dependently and independently of the Sec translocase complex, as well as at least some lipoproteins.</text>
</comment>
<organism evidence="15 16">
    <name type="scientific">Dolosicoccus paucivorans</name>
    <dbReference type="NCBI Taxonomy" id="84521"/>
    <lineage>
        <taxon>Bacteria</taxon>
        <taxon>Bacillati</taxon>
        <taxon>Bacillota</taxon>
        <taxon>Bacilli</taxon>
        <taxon>Lactobacillales</taxon>
        <taxon>Aerococcaceae</taxon>
        <taxon>Dolosicoccus</taxon>
    </lineage>
</organism>
<evidence type="ECO:0000256" key="11">
    <source>
        <dbReference type="ARBA" id="ARBA00023288"/>
    </source>
</evidence>
<dbReference type="InterPro" id="IPR028055">
    <property type="entry name" value="YidC/Oxa/ALB_C"/>
</dbReference>
<dbReference type="HAMAP" id="MF_01811">
    <property type="entry name" value="YidC_type2"/>
    <property type="match status" value="1"/>
</dbReference>
<dbReference type="InterPro" id="IPR001708">
    <property type="entry name" value="YidC/ALB3/OXA1/COX18"/>
</dbReference>
<evidence type="ECO:0000256" key="5">
    <source>
        <dbReference type="ARBA" id="ARBA00022729"/>
    </source>
</evidence>
<accession>A0A1G8PKG3</accession>
<evidence type="ECO:0000256" key="12">
    <source>
        <dbReference type="HAMAP-Rule" id="MF_01811"/>
    </source>
</evidence>
<proteinExistence type="inferred from homology"/>
<dbReference type="EMBL" id="PNHE01000006">
    <property type="protein sequence ID" value="PMC58790.1"/>
    <property type="molecule type" value="Genomic_DNA"/>
</dbReference>
<feature type="domain" description="Membrane insertase YidC/Oxa/ALB C-terminal" evidence="14">
    <location>
        <begin position="59"/>
        <end position="241"/>
    </location>
</feature>
<dbReference type="AlphaFoldDB" id="A0A1G8PKG3"/>
<evidence type="ECO:0000256" key="1">
    <source>
        <dbReference type="ARBA" id="ARBA00004651"/>
    </source>
</evidence>
<keyword evidence="9" id="KW-0564">Palmitate</keyword>
<feature type="transmembrane region" description="Helical" evidence="12">
    <location>
        <begin position="170"/>
        <end position="188"/>
    </location>
</feature>
<evidence type="ECO:0000313" key="15">
    <source>
        <dbReference type="EMBL" id="PMC58790.1"/>
    </source>
</evidence>
<comment type="similarity">
    <text evidence="12">Belongs to the OXA1/ALB3/YidC family. Type 2 subfamily.</text>
</comment>
<dbReference type="NCBIfam" id="TIGR03592">
    <property type="entry name" value="yidC_oxa1_cterm"/>
    <property type="match status" value="1"/>
</dbReference>
<evidence type="ECO:0000256" key="9">
    <source>
        <dbReference type="ARBA" id="ARBA00023139"/>
    </source>
</evidence>
<keyword evidence="7 12" id="KW-1133">Transmembrane helix</keyword>
<keyword evidence="4 12" id="KW-0812">Transmembrane</keyword>
<feature type="transmembrane region" description="Helical" evidence="12">
    <location>
        <begin position="129"/>
        <end position="150"/>
    </location>
</feature>
<evidence type="ECO:0000256" key="4">
    <source>
        <dbReference type="ARBA" id="ARBA00022692"/>
    </source>
</evidence>
<sequence length="273" mass="31919">MEQIKRWSKMTLLLLFVMILSACTQQGADQQSVGLWNGVFIYNLSRFILWLSHLFNNNYAIGIILFTIIIRLILWPLNSMQIKSQRKMMEIQPELEKIKAKYPNRDRQSMELMQQEQQAFMEENEINQFAGCLPLVIQLPVMMGLYQAIFKTQELRQGTFFWAHLGQPDPLFILPLIAAGLTFANTYLTTLSNPVKNSTTTVMMYVMPIMILLISFRLPAAVTLYWVITNLISVIQTLLLNNPYKILEERRLKEEAEREKQRRLKKALRRATK</sequence>
<keyword evidence="3 12" id="KW-1003">Cell membrane</keyword>
<evidence type="ECO:0000256" key="3">
    <source>
        <dbReference type="ARBA" id="ARBA00022475"/>
    </source>
</evidence>
<dbReference type="GO" id="GO:0015031">
    <property type="term" value="P:protein transport"/>
    <property type="evidence" value="ECO:0007669"/>
    <property type="project" value="UniProtKB-KW"/>
</dbReference>
<feature type="transmembrane region" description="Helical" evidence="12">
    <location>
        <begin position="59"/>
        <end position="78"/>
    </location>
</feature>
<keyword evidence="5 12" id="KW-0732">Signal</keyword>
<keyword evidence="11 12" id="KW-0449">Lipoprotein</keyword>
<keyword evidence="10 12" id="KW-0143">Chaperone</keyword>
<keyword evidence="8 12" id="KW-0472">Membrane</keyword>
<evidence type="ECO:0000313" key="16">
    <source>
        <dbReference type="Proteomes" id="UP000235682"/>
    </source>
</evidence>
<dbReference type="RefSeq" id="WP_092086912.1">
    <property type="nucleotide sequence ID" value="NZ_FNEL01000076.1"/>
</dbReference>
<dbReference type="PANTHER" id="PTHR12428:SF65">
    <property type="entry name" value="CYTOCHROME C OXIDASE ASSEMBLY PROTEIN COX18, MITOCHONDRIAL"/>
    <property type="match status" value="1"/>
</dbReference>
<gene>
    <name evidence="12" type="primary">yidC</name>
    <name evidence="15" type="ORF">CJ205_02405</name>
</gene>
<dbReference type="GO" id="GO:0005886">
    <property type="term" value="C:plasma membrane"/>
    <property type="evidence" value="ECO:0007669"/>
    <property type="project" value="UniProtKB-SubCell"/>
</dbReference>
<feature type="coiled-coil region" evidence="13">
    <location>
        <begin position="244"/>
        <end position="271"/>
    </location>
</feature>
<name>A0A1G8PKG3_9LACT</name>
<dbReference type="GO" id="GO:0032977">
    <property type="term" value="F:membrane insertase activity"/>
    <property type="evidence" value="ECO:0007669"/>
    <property type="project" value="InterPro"/>
</dbReference>
<comment type="caution">
    <text evidence="15">The sequence shown here is derived from an EMBL/GenBank/DDBJ whole genome shotgun (WGS) entry which is preliminary data.</text>
</comment>
<protein>
    <recommendedName>
        <fullName evidence="12">Membrane protein insertase YidC</fullName>
    </recommendedName>
    <alternativeName>
        <fullName evidence="12">Foldase YidC</fullName>
    </alternativeName>
    <alternativeName>
        <fullName evidence="12">Membrane integrase YidC</fullName>
    </alternativeName>
    <alternativeName>
        <fullName evidence="12">Membrane protein YidC</fullName>
    </alternativeName>
</protein>
<keyword evidence="16" id="KW-1185">Reference proteome</keyword>
<comment type="subcellular location">
    <subcellularLocation>
        <location evidence="1 12">Cell membrane</location>
        <topology evidence="1 12">Multi-pass membrane protein</topology>
    </subcellularLocation>
</comment>
<evidence type="ECO:0000256" key="8">
    <source>
        <dbReference type="ARBA" id="ARBA00023136"/>
    </source>
</evidence>
<reference evidence="15 16" key="1">
    <citation type="submission" date="2017-09" db="EMBL/GenBank/DDBJ databases">
        <title>Bacterial strain isolated from the female urinary microbiota.</title>
        <authorList>
            <person name="Thomas-White K."/>
            <person name="Kumar N."/>
            <person name="Forster S."/>
            <person name="Putonti C."/>
            <person name="Lawley T."/>
            <person name="Wolfe A.J."/>
        </authorList>
    </citation>
    <scope>NUCLEOTIDE SEQUENCE [LARGE SCALE GENOMIC DNA]</scope>
    <source>
        <strain evidence="15 16">UMB0852</strain>
    </source>
</reference>
<evidence type="ECO:0000256" key="6">
    <source>
        <dbReference type="ARBA" id="ARBA00022927"/>
    </source>
</evidence>
<dbReference type="OrthoDB" id="9780552at2"/>
<dbReference type="PROSITE" id="PS51257">
    <property type="entry name" value="PROKAR_LIPOPROTEIN"/>
    <property type="match status" value="1"/>
</dbReference>
<dbReference type="CDD" id="cd20070">
    <property type="entry name" value="5TM_YidC_Alb3"/>
    <property type="match status" value="1"/>
</dbReference>
<dbReference type="Pfam" id="PF02096">
    <property type="entry name" value="60KD_IMP"/>
    <property type="match status" value="1"/>
</dbReference>
<keyword evidence="13" id="KW-0175">Coiled coil</keyword>
<dbReference type="InterPro" id="IPR023060">
    <property type="entry name" value="YidC/YidC1/YidC2_Firmicutes"/>
</dbReference>
<dbReference type="InterPro" id="IPR047196">
    <property type="entry name" value="YidC_ALB_C"/>
</dbReference>
<dbReference type="PANTHER" id="PTHR12428">
    <property type="entry name" value="OXA1"/>
    <property type="match status" value="1"/>
</dbReference>
<dbReference type="GO" id="GO:0051205">
    <property type="term" value="P:protein insertion into membrane"/>
    <property type="evidence" value="ECO:0007669"/>
    <property type="project" value="TreeGrafter"/>
</dbReference>
<feature type="transmembrane region" description="Helical" evidence="12">
    <location>
        <begin position="224"/>
        <end position="244"/>
    </location>
</feature>
<dbReference type="Proteomes" id="UP000235682">
    <property type="component" value="Unassembled WGS sequence"/>
</dbReference>
<dbReference type="STRING" id="84521.SAMN04487994_10764"/>
<evidence type="ECO:0000259" key="14">
    <source>
        <dbReference type="Pfam" id="PF02096"/>
    </source>
</evidence>
<evidence type="ECO:0000256" key="10">
    <source>
        <dbReference type="ARBA" id="ARBA00023186"/>
    </source>
</evidence>
<keyword evidence="2 12" id="KW-0813">Transport</keyword>